<reference evidence="1 2" key="1">
    <citation type="journal article" date="2024" name="Chem. Sci.">
        <title>Discovery of megapolipeptins by genome mining of a Burkholderiales bacteria collection.</title>
        <authorList>
            <person name="Paulo B.S."/>
            <person name="Recchia M.J.J."/>
            <person name="Lee S."/>
            <person name="Fergusson C.H."/>
            <person name="Romanowski S.B."/>
            <person name="Hernandez A."/>
            <person name="Krull N."/>
            <person name="Liu D.Y."/>
            <person name="Cavanagh H."/>
            <person name="Bos A."/>
            <person name="Gray C.A."/>
            <person name="Murphy B.T."/>
            <person name="Linington R.G."/>
            <person name="Eustaquio A.S."/>
        </authorList>
    </citation>
    <scope>NUCLEOTIDE SEQUENCE [LARGE SCALE GENOMIC DNA]</scope>
    <source>
        <strain evidence="1 2">RL16-012-BIC-B</strain>
    </source>
</reference>
<accession>A0ABW9A3I3</accession>
<dbReference type="Gene3D" id="3.40.50.620">
    <property type="entry name" value="HUPs"/>
    <property type="match status" value="1"/>
</dbReference>
<dbReference type="InterPro" id="IPR014729">
    <property type="entry name" value="Rossmann-like_a/b/a_fold"/>
</dbReference>
<comment type="caution">
    <text evidence="1">The sequence shown here is derived from an EMBL/GenBank/DDBJ whole genome shotgun (WGS) entry which is preliminary data.</text>
</comment>
<gene>
    <name evidence="1" type="ORF">PQR66_38620</name>
</gene>
<dbReference type="SUPFAM" id="SSF52402">
    <property type="entry name" value="Adenine nucleotide alpha hydrolases-like"/>
    <property type="match status" value="1"/>
</dbReference>
<evidence type="ECO:0000313" key="2">
    <source>
        <dbReference type="Proteomes" id="UP001629249"/>
    </source>
</evidence>
<keyword evidence="2" id="KW-1185">Reference proteome</keyword>
<proteinExistence type="predicted"/>
<protein>
    <submittedName>
        <fullName evidence="1">Uncharacterized protein</fullName>
    </submittedName>
</protein>
<dbReference type="Proteomes" id="UP001629249">
    <property type="component" value="Unassembled WGS sequence"/>
</dbReference>
<feature type="non-terminal residue" evidence="1">
    <location>
        <position position="1"/>
    </location>
</feature>
<organism evidence="1 2">
    <name type="scientific">Paraburkholderia agricolaris</name>
    <dbReference type="NCBI Taxonomy" id="2152888"/>
    <lineage>
        <taxon>Bacteria</taxon>
        <taxon>Pseudomonadati</taxon>
        <taxon>Pseudomonadota</taxon>
        <taxon>Betaproteobacteria</taxon>
        <taxon>Burkholderiales</taxon>
        <taxon>Burkholderiaceae</taxon>
        <taxon>Paraburkholderia</taxon>
    </lineage>
</organism>
<sequence>VTVHVATPSLAAQFVVSTIGRGTLVRTPENGVRKGKRIRACAADWKVEPQSRLRAKLQHDVVASGDREIITVLGNRFGESASRGTAMLARAESAVRPARNADGDLTYSPIADWSVDDVWLMLAMFGDGANSPFPAAISARSIERMADLYRAGNDGTCGVVLGETGNRSPCWSRFGCAFCCVTGERDKSMESMVKEPEHAHLAGLNRFRNYLQATQWDLGRRELVGRSLSKAGYIRVKCSRSPGLVRNRGDCLCHLERLRWGSGVVRPPCARRITTSRSIA</sequence>
<evidence type="ECO:0000313" key="1">
    <source>
        <dbReference type="EMBL" id="MFL9888989.1"/>
    </source>
</evidence>
<dbReference type="EMBL" id="JAQQFN010000055">
    <property type="protein sequence ID" value="MFL9888989.1"/>
    <property type="molecule type" value="Genomic_DNA"/>
</dbReference>
<name>A0ABW9A3I3_9BURK</name>